<proteinExistence type="predicted"/>
<evidence type="ECO:0000313" key="1">
    <source>
        <dbReference type="EMBL" id="KAH9483210.1"/>
    </source>
</evidence>
<name>A0ACB8H668_PSICU</name>
<sequence length="401" mass="44827">MERRPVGRPRGSGPKQRAREAVANGGVVKASKRPVGRPRTVVPPVSIELGSMIIAGNTSATRPANIQREFSVSDLSNMHISNDSDNPTTGHTRSPHTVVLPSSTSHDPPNLLSQHSTSNIQIIPEENPSRAVDWGDEDEDEVDLECLGEGIGQEFEFAQNEDERGDEVDPLDQNSELQESSCVDCAPPAWLQKAFNSKISESSSENRDENGLPLLYAKHRTIWFPQPSPYFLLLQNEPSPSKLFNPRMCLWDPRALFRIGCPKCKFPLRRHGHISRPRRVVDIDSEFYIIGFRYRCGVCIHPVSGKHTVTFNSWDSRILSMLPQDLAAEFPAILSHRSAISKPLFEIVRSGFQNGMAAKQISDTIRIHHLLKYDTCQGFSSFPSLSSQNYLILSLSYQLSD</sequence>
<gene>
    <name evidence="1" type="ORF">JR316_0005314</name>
</gene>
<reference evidence="1" key="1">
    <citation type="submission" date="2021-10" db="EMBL/GenBank/DDBJ databases">
        <title>Psilocybe cubensis genome.</title>
        <authorList>
            <person name="Mckernan K.J."/>
            <person name="Crawford S."/>
            <person name="Trippe A."/>
            <person name="Kane L.T."/>
            <person name="Mclaughlin S."/>
        </authorList>
    </citation>
    <scope>NUCLEOTIDE SEQUENCE</scope>
    <source>
        <strain evidence="1">MGC-MH-2018</strain>
    </source>
</reference>
<evidence type="ECO:0000313" key="2">
    <source>
        <dbReference type="Proteomes" id="UP000664032"/>
    </source>
</evidence>
<dbReference type="Proteomes" id="UP000664032">
    <property type="component" value="Unassembled WGS sequence"/>
</dbReference>
<protein>
    <submittedName>
        <fullName evidence="1">Uncharacterized protein</fullName>
    </submittedName>
</protein>
<organism evidence="1 2">
    <name type="scientific">Psilocybe cubensis</name>
    <name type="common">Psychedelic mushroom</name>
    <name type="synonym">Stropharia cubensis</name>
    <dbReference type="NCBI Taxonomy" id="181762"/>
    <lineage>
        <taxon>Eukaryota</taxon>
        <taxon>Fungi</taxon>
        <taxon>Dikarya</taxon>
        <taxon>Basidiomycota</taxon>
        <taxon>Agaricomycotina</taxon>
        <taxon>Agaricomycetes</taxon>
        <taxon>Agaricomycetidae</taxon>
        <taxon>Agaricales</taxon>
        <taxon>Agaricineae</taxon>
        <taxon>Strophariaceae</taxon>
        <taxon>Psilocybe</taxon>
    </lineage>
</organism>
<accession>A0ACB8H668</accession>
<dbReference type="EMBL" id="JAFIQS020000004">
    <property type="protein sequence ID" value="KAH9483210.1"/>
    <property type="molecule type" value="Genomic_DNA"/>
</dbReference>
<comment type="caution">
    <text evidence="1">The sequence shown here is derived from an EMBL/GenBank/DDBJ whole genome shotgun (WGS) entry which is preliminary data.</text>
</comment>
<keyword evidence="2" id="KW-1185">Reference proteome</keyword>